<accession>A0A9D2MY13</accession>
<dbReference type="Pfam" id="PF17761">
    <property type="entry name" value="DUF1016_N"/>
    <property type="match status" value="2"/>
</dbReference>
<dbReference type="InterPro" id="IPR011856">
    <property type="entry name" value="tRNA_endonuc-like_dom_sf"/>
</dbReference>
<dbReference type="PANTHER" id="PTHR30547">
    <property type="entry name" value="UNCHARACTERIZED PROTEIN YHCG-RELATED"/>
    <property type="match status" value="1"/>
</dbReference>
<feature type="domain" description="YhcG N-terminal" evidence="2">
    <location>
        <begin position="139"/>
        <end position="185"/>
    </location>
</feature>
<feature type="domain" description="YhcG PDDEXK nuclease" evidence="1">
    <location>
        <begin position="209"/>
        <end position="362"/>
    </location>
</feature>
<organism evidence="3 4">
    <name type="scientific">Candidatus Enterocloster excrementipullorum</name>
    <dbReference type="NCBI Taxonomy" id="2838559"/>
    <lineage>
        <taxon>Bacteria</taxon>
        <taxon>Bacillati</taxon>
        <taxon>Bacillota</taxon>
        <taxon>Clostridia</taxon>
        <taxon>Lachnospirales</taxon>
        <taxon>Lachnospiraceae</taxon>
        <taxon>Enterocloster</taxon>
    </lineage>
</organism>
<feature type="domain" description="YhcG N-terminal" evidence="2">
    <location>
        <begin position="12"/>
        <end position="89"/>
    </location>
</feature>
<reference evidence="3" key="2">
    <citation type="submission" date="2021-04" db="EMBL/GenBank/DDBJ databases">
        <authorList>
            <person name="Gilroy R."/>
        </authorList>
    </citation>
    <scope>NUCLEOTIDE SEQUENCE</scope>
    <source>
        <strain evidence="3">CHK180-15479</strain>
    </source>
</reference>
<dbReference type="AlphaFoldDB" id="A0A9D2MY13"/>
<protein>
    <submittedName>
        <fullName evidence="3">DUF1016 family protein</fullName>
    </submittedName>
</protein>
<dbReference type="InterPro" id="IPR009362">
    <property type="entry name" value="YhcG_C"/>
</dbReference>
<reference evidence="3" key="1">
    <citation type="journal article" date="2021" name="PeerJ">
        <title>Extensive microbial diversity within the chicken gut microbiome revealed by metagenomics and culture.</title>
        <authorList>
            <person name="Gilroy R."/>
            <person name="Ravi A."/>
            <person name="Getino M."/>
            <person name="Pursley I."/>
            <person name="Horton D.L."/>
            <person name="Alikhan N.F."/>
            <person name="Baker D."/>
            <person name="Gharbi K."/>
            <person name="Hall N."/>
            <person name="Watson M."/>
            <person name="Adriaenssens E.M."/>
            <person name="Foster-Nyarko E."/>
            <person name="Jarju S."/>
            <person name="Secka A."/>
            <person name="Antonio M."/>
            <person name="Oren A."/>
            <person name="Chaudhuri R.R."/>
            <person name="La Ragione R."/>
            <person name="Hildebrand F."/>
            <person name="Pallen M.J."/>
        </authorList>
    </citation>
    <scope>NUCLEOTIDE SEQUENCE</scope>
    <source>
        <strain evidence="3">CHK180-15479</strain>
    </source>
</reference>
<proteinExistence type="predicted"/>
<dbReference type="InterPro" id="IPR053148">
    <property type="entry name" value="PD-DEXK-like_domain"/>
</dbReference>
<dbReference type="InterPro" id="IPR041527">
    <property type="entry name" value="YhcG_N"/>
</dbReference>
<evidence type="ECO:0000313" key="3">
    <source>
        <dbReference type="EMBL" id="HJC05429.1"/>
    </source>
</evidence>
<sequence length="390" mass="44664">MNEKYLEAVKTIKTAILRSQSRAVKYTNIEMLSLYYVIGGYVSDNSRAGTWGTGAIDEISARLREELPGLRGFSPGNIKLMRQFYEAWQPYLKTNDEFFLENKSIAAATDLEQIDDVGLAISEKGLTAAGAFPMDAFLEISFTHHMEILHKTKELDERLFYIRECAAGHWSKTALRTRLKENLYQHKGALFNNFSMTVPDDKQYMKIIQTFKDEYFLDFINTEELDLSDPQDLDERVLEKEIINHIRNFIQCLGSGFCFIGNQHRIEVDGEEFFADLLFFQRDLKALVVIELKKGKFKPSYLGQLNFYLAALDEKERKNGENPAIGILLCREANKSVVELAIRDYSKPMGVATYRTADELPAGYKVLAPIIEEVPKMLDEAEYEEGSEDE</sequence>
<evidence type="ECO:0000313" key="4">
    <source>
        <dbReference type="Proteomes" id="UP000823910"/>
    </source>
</evidence>
<dbReference type="Gene3D" id="3.40.1350.10">
    <property type="match status" value="1"/>
</dbReference>
<evidence type="ECO:0000259" key="1">
    <source>
        <dbReference type="Pfam" id="PF06250"/>
    </source>
</evidence>
<dbReference type="Pfam" id="PF06250">
    <property type="entry name" value="YhcG_C"/>
    <property type="match status" value="1"/>
</dbReference>
<dbReference type="EMBL" id="DWWT01000017">
    <property type="protein sequence ID" value="HJC05429.1"/>
    <property type="molecule type" value="Genomic_DNA"/>
</dbReference>
<dbReference type="Proteomes" id="UP000823910">
    <property type="component" value="Unassembled WGS sequence"/>
</dbReference>
<gene>
    <name evidence="3" type="ORF">H9704_04650</name>
</gene>
<evidence type="ECO:0000259" key="2">
    <source>
        <dbReference type="Pfam" id="PF17761"/>
    </source>
</evidence>
<name>A0A9D2MY13_9FIRM</name>
<dbReference type="PANTHER" id="PTHR30547:SF0">
    <property type="entry name" value="BLR8175 PROTEIN"/>
    <property type="match status" value="1"/>
</dbReference>
<comment type="caution">
    <text evidence="3">The sequence shown here is derived from an EMBL/GenBank/DDBJ whole genome shotgun (WGS) entry which is preliminary data.</text>
</comment>
<dbReference type="GO" id="GO:0003676">
    <property type="term" value="F:nucleic acid binding"/>
    <property type="evidence" value="ECO:0007669"/>
    <property type="project" value="InterPro"/>
</dbReference>